<keyword evidence="2" id="KW-1185">Reference proteome</keyword>
<evidence type="ECO:0000313" key="1">
    <source>
        <dbReference type="EMBL" id="MFD2824818.1"/>
    </source>
</evidence>
<name>A0ABW5WPW1_9FLAO</name>
<proteinExistence type="predicted"/>
<dbReference type="RefSeq" id="WP_183490194.1">
    <property type="nucleotide sequence ID" value="NZ_JBHUOV010000017.1"/>
</dbReference>
<accession>A0ABW5WPW1</accession>
<reference evidence="2" key="1">
    <citation type="journal article" date="2019" name="Int. J. Syst. Evol. Microbiol.">
        <title>The Global Catalogue of Microorganisms (GCM) 10K type strain sequencing project: providing services to taxonomists for standard genome sequencing and annotation.</title>
        <authorList>
            <consortium name="The Broad Institute Genomics Platform"/>
            <consortium name="The Broad Institute Genome Sequencing Center for Infectious Disease"/>
            <person name="Wu L."/>
            <person name="Ma J."/>
        </authorList>
    </citation>
    <scope>NUCLEOTIDE SEQUENCE [LARGE SCALE GENOMIC DNA]</scope>
    <source>
        <strain evidence="2">KCTC 32141</strain>
    </source>
</reference>
<gene>
    <name evidence="1" type="ORF">ACFS5M_14135</name>
</gene>
<sequence length="132" mass="14726">MAYNNFSVQEVFKNKLLNVVCNNILEQLTLKYETEVPTSFCLTGTVAKIINGASATPVKVVPFITDDLKKFNFFGNEIAKYLGASAVKFSDRIQMTYKGIFLECWLTDDLGTINTVDTIQVQDSSDVPLNIN</sequence>
<dbReference type="EMBL" id="JBHUOV010000017">
    <property type="protein sequence ID" value="MFD2824818.1"/>
    <property type="molecule type" value="Genomic_DNA"/>
</dbReference>
<protein>
    <submittedName>
        <fullName evidence="1">Uncharacterized protein</fullName>
    </submittedName>
</protein>
<evidence type="ECO:0000313" key="2">
    <source>
        <dbReference type="Proteomes" id="UP001597533"/>
    </source>
</evidence>
<comment type="caution">
    <text evidence="1">The sequence shown here is derived from an EMBL/GenBank/DDBJ whole genome shotgun (WGS) entry which is preliminary data.</text>
</comment>
<organism evidence="1 2">
    <name type="scientific">Lacinutrix iliipiscaria</name>
    <dbReference type="NCBI Taxonomy" id="1230532"/>
    <lineage>
        <taxon>Bacteria</taxon>
        <taxon>Pseudomonadati</taxon>
        <taxon>Bacteroidota</taxon>
        <taxon>Flavobacteriia</taxon>
        <taxon>Flavobacteriales</taxon>
        <taxon>Flavobacteriaceae</taxon>
        <taxon>Lacinutrix</taxon>
    </lineage>
</organism>
<dbReference type="Proteomes" id="UP001597533">
    <property type="component" value="Unassembled WGS sequence"/>
</dbReference>